<keyword evidence="2" id="KW-0812">Transmembrane</keyword>
<evidence type="ECO:0000313" key="3">
    <source>
        <dbReference type="EMBL" id="GBG11383.1"/>
    </source>
</evidence>
<comment type="caution">
    <text evidence="3">The sequence shown here is derived from an EMBL/GenBank/DDBJ whole genome shotgun (WGS) entry which is preliminary data.</text>
</comment>
<gene>
    <name evidence="3" type="ORF">PAT3040_06197</name>
</gene>
<keyword evidence="2" id="KW-0472">Membrane</keyword>
<feature type="transmembrane region" description="Helical" evidence="2">
    <location>
        <begin position="154"/>
        <end position="181"/>
    </location>
</feature>
<dbReference type="AlphaFoldDB" id="A0A2R5F480"/>
<accession>A0A2R5F480</accession>
<proteinExistence type="predicted"/>
<feature type="region of interest" description="Disordered" evidence="1">
    <location>
        <begin position="1"/>
        <end position="39"/>
    </location>
</feature>
<dbReference type="RefSeq" id="WP_108995693.1">
    <property type="nucleotide sequence ID" value="NZ_BDQX01000398.1"/>
</dbReference>
<evidence type="ECO:0000313" key="4">
    <source>
        <dbReference type="Proteomes" id="UP000245202"/>
    </source>
</evidence>
<dbReference type="EMBL" id="BDQX01000398">
    <property type="protein sequence ID" value="GBG11383.1"/>
    <property type="molecule type" value="Genomic_DNA"/>
</dbReference>
<dbReference type="Proteomes" id="UP000245202">
    <property type="component" value="Unassembled WGS sequence"/>
</dbReference>
<evidence type="ECO:0000256" key="1">
    <source>
        <dbReference type="SAM" id="MobiDB-lite"/>
    </source>
</evidence>
<protein>
    <recommendedName>
        <fullName evidence="5">DUF4064 domain-containing protein</fullName>
    </recommendedName>
</protein>
<name>A0A2R5F480_9BACL</name>
<sequence length="184" mass="19587">MTDNNQSENRPFDNNQFQEHDHSQPHTQPFGSPFQPMEPDTEIHKHSGIGIASFVLALVAVLLVVIAIIIAVVGARGLAEDQSLLTELENFASLYGPGQETELGNALMDSEIFGEFIATFLFAGVLMLGSLALAFVGLILGIVSAASRKRKKTFGIIGLVLNGLFMVGTIGLFIATIALGMGSV</sequence>
<feature type="transmembrane region" description="Helical" evidence="2">
    <location>
        <begin position="116"/>
        <end position="142"/>
    </location>
</feature>
<feature type="compositionally biased region" description="Polar residues" evidence="1">
    <location>
        <begin position="1"/>
        <end position="17"/>
    </location>
</feature>
<evidence type="ECO:0008006" key="5">
    <source>
        <dbReference type="Google" id="ProtNLM"/>
    </source>
</evidence>
<keyword evidence="2" id="KW-1133">Transmembrane helix</keyword>
<evidence type="ECO:0000256" key="2">
    <source>
        <dbReference type="SAM" id="Phobius"/>
    </source>
</evidence>
<reference evidence="3 4" key="1">
    <citation type="submission" date="2017-08" db="EMBL/GenBank/DDBJ databases">
        <title>Substantial Increase in Enzyme Production by Combined Drug-Resistance Mutations in Paenibacillus agaridevorans.</title>
        <authorList>
            <person name="Tanaka Y."/>
            <person name="Funane K."/>
            <person name="Hosaka T."/>
            <person name="Shiwa Y."/>
            <person name="Fujita N."/>
            <person name="Miyazaki T."/>
            <person name="Yoshikawa H."/>
            <person name="Murakami K."/>
            <person name="Kasahara K."/>
            <person name="Inaoka T."/>
            <person name="Hiraga Y."/>
            <person name="Ochi K."/>
        </authorList>
    </citation>
    <scope>NUCLEOTIDE SEQUENCE [LARGE SCALE GENOMIC DNA]</scope>
    <source>
        <strain evidence="3 4">T-3040</strain>
    </source>
</reference>
<keyword evidence="4" id="KW-1185">Reference proteome</keyword>
<feature type="transmembrane region" description="Helical" evidence="2">
    <location>
        <begin position="54"/>
        <end position="75"/>
    </location>
</feature>
<organism evidence="3 4">
    <name type="scientific">Paenibacillus agaridevorans</name>
    <dbReference type="NCBI Taxonomy" id="171404"/>
    <lineage>
        <taxon>Bacteria</taxon>
        <taxon>Bacillati</taxon>
        <taxon>Bacillota</taxon>
        <taxon>Bacilli</taxon>
        <taxon>Bacillales</taxon>
        <taxon>Paenibacillaceae</taxon>
        <taxon>Paenibacillus</taxon>
    </lineage>
</organism>